<sequence length="29" mass="3200">MDVDEQFDKIIQDAITEASGIDCSIKVQS</sequence>
<organism evidence="1">
    <name type="scientific">marine sediment metagenome</name>
    <dbReference type="NCBI Taxonomy" id="412755"/>
    <lineage>
        <taxon>unclassified sequences</taxon>
        <taxon>metagenomes</taxon>
        <taxon>ecological metagenomes</taxon>
    </lineage>
</organism>
<dbReference type="AlphaFoldDB" id="A0A0F9XCV4"/>
<name>A0A0F9XCV4_9ZZZZ</name>
<accession>A0A0F9XCV4</accession>
<reference evidence="1" key="1">
    <citation type="journal article" date="2015" name="Nature">
        <title>Complex archaea that bridge the gap between prokaryotes and eukaryotes.</title>
        <authorList>
            <person name="Spang A."/>
            <person name="Saw J.H."/>
            <person name="Jorgensen S.L."/>
            <person name="Zaremba-Niedzwiedzka K."/>
            <person name="Martijn J."/>
            <person name="Lind A.E."/>
            <person name="van Eijk R."/>
            <person name="Schleper C."/>
            <person name="Guy L."/>
            <person name="Ettema T.J."/>
        </authorList>
    </citation>
    <scope>NUCLEOTIDE SEQUENCE</scope>
</reference>
<gene>
    <name evidence="1" type="ORF">LCGC14_0164450</name>
</gene>
<dbReference type="EMBL" id="LAZR01000062">
    <property type="protein sequence ID" value="KKN96801.1"/>
    <property type="molecule type" value="Genomic_DNA"/>
</dbReference>
<protein>
    <submittedName>
        <fullName evidence="1">Uncharacterized protein</fullName>
    </submittedName>
</protein>
<comment type="caution">
    <text evidence="1">The sequence shown here is derived from an EMBL/GenBank/DDBJ whole genome shotgun (WGS) entry which is preliminary data.</text>
</comment>
<evidence type="ECO:0000313" key="1">
    <source>
        <dbReference type="EMBL" id="KKN96801.1"/>
    </source>
</evidence>
<proteinExistence type="predicted"/>